<comment type="caution">
    <text evidence="1">The sequence shown here is derived from an EMBL/GenBank/DDBJ whole genome shotgun (WGS) entry which is preliminary data.</text>
</comment>
<gene>
    <name evidence="1" type="ORF">ABVT43_17450</name>
</gene>
<name>A0ABV2BYC9_9GAMM</name>
<evidence type="ECO:0000313" key="2">
    <source>
        <dbReference type="Proteomes" id="UP001548189"/>
    </source>
</evidence>
<dbReference type="Proteomes" id="UP001548189">
    <property type="component" value="Unassembled WGS sequence"/>
</dbReference>
<sequence length="77" mass="8878">MNILKQLFKLIFVALFVVLALFAKITKFCLLTMLSNSKDSSDNKSIYLLDEDGNEFIDDGVTFGFELDDAYQYRNRP</sequence>
<proteinExistence type="predicted"/>
<dbReference type="EMBL" id="JBEVCJ010000031">
    <property type="protein sequence ID" value="MET1256932.1"/>
    <property type="molecule type" value="Genomic_DNA"/>
</dbReference>
<keyword evidence="2" id="KW-1185">Reference proteome</keyword>
<protein>
    <submittedName>
        <fullName evidence="1">Uncharacterized protein</fullName>
    </submittedName>
</protein>
<reference evidence="1 2" key="1">
    <citation type="submission" date="2024-06" db="EMBL/GenBank/DDBJ databases">
        <authorList>
            <person name="Li F."/>
        </authorList>
    </citation>
    <scope>NUCLEOTIDE SEQUENCE [LARGE SCALE GENOMIC DNA]</scope>
    <source>
        <strain evidence="1 2">GXAS 311</strain>
    </source>
</reference>
<evidence type="ECO:0000313" key="1">
    <source>
        <dbReference type="EMBL" id="MET1256932.1"/>
    </source>
</evidence>
<organism evidence="1 2">
    <name type="scientific">Aliikangiella maris</name>
    <dbReference type="NCBI Taxonomy" id="3162458"/>
    <lineage>
        <taxon>Bacteria</taxon>
        <taxon>Pseudomonadati</taxon>
        <taxon>Pseudomonadota</taxon>
        <taxon>Gammaproteobacteria</taxon>
        <taxon>Oceanospirillales</taxon>
        <taxon>Pleioneaceae</taxon>
        <taxon>Aliikangiella</taxon>
    </lineage>
</organism>
<accession>A0ABV2BYC9</accession>